<name>A0A1D8AG73_9SPHN</name>
<dbReference type="InterPro" id="IPR027417">
    <property type="entry name" value="P-loop_NTPase"/>
</dbReference>
<keyword evidence="3" id="KW-1185">Reference proteome</keyword>
<dbReference type="EMBL" id="CP017078">
    <property type="protein sequence ID" value="AOR81104.1"/>
    <property type="molecule type" value="Genomic_DNA"/>
</dbReference>
<dbReference type="SUPFAM" id="SSF52540">
    <property type="entry name" value="P-loop containing nucleoside triphosphate hydrolases"/>
    <property type="match status" value="1"/>
</dbReference>
<gene>
    <name evidence="2" type="ORF">BES08_29930</name>
</gene>
<dbReference type="Proteomes" id="UP000094626">
    <property type="component" value="Plasmid pSA3"/>
</dbReference>
<dbReference type="OrthoDB" id="9768060at2"/>
<dbReference type="Pfam" id="PF01935">
    <property type="entry name" value="DUF87"/>
    <property type="match status" value="1"/>
</dbReference>
<dbReference type="PANTHER" id="PTHR42957:SF1">
    <property type="entry name" value="HELICASE MJ1565-RELATED"/>
    <property type="match status" value="1"/>
</dbReference>
<dbReference type="PANTHER" id="PTHR42957">
    <property type="entry name" value="HELICASE MJ1565-RELATED"/>
    <property type="match status" value="1"/>
</dbReference>
<dbReference type="AlphaFoldDB" id="A0A1D8AG73"/>
<evidence type="ECO:0000313" key="3">
    <source>
        <dbReference type="Proteomes" id="UP000094626"/>
    </source>
</evidence>
<evidence type="ECO:0000259" key="1">
    <source>
        <dbReference type="Pfam" id="PF01935"/>
    </source>
</evidence>
<dbReference type="CDD" id="cd01127">
    <property type="entry name" value="TrwB_TraG_TraD_VirD4"/>
    <property type="match status" value="1"/>
</dbReference>
<dbReference type="Gene3D" id="3.40.50.300">
    <property type="entry name" value="P-loop containing nucleotide triphosphate hydrolases"/>
    <property type="match status" value="1"/>
</dbReference>
<proteinExistence type="predicted"/>
<feature type="domain" description="Helicase HerA central" evidence="1">
    <location>
        <begin position="28"/>
        <end position="123"/>
    </location>
</feature>
<reference evidence="3" key="1">
    <citation type="journal article" date="2017" name="J. Biotechnol.">
        <title>Complete genome sequence of Novosphingobium resinovorum SA1, a versatile xenobiotic-degrading bacterium capable of utilizing sulfanilic acid.</title>
        <authorList>
            <person name="Hegedus B."/>
            <person name="Kos P.B."/>
            <person name="Balint B."/>
            <person name="Maroti G."/>
            <person name="Gan H.M."/>
            <person name="Perei K."/>
            <person name="Rakhely G."/>
        </authorList>
    </citation>
    <scope>NUCLEOTIDE SEQUENCE [LARGE SCALE GENOMIC DNA]</scope>
    <source>
        <strain evidence="3">SA1</strain>
    </source>
</reference>
<protein>
    <submittedName>
        <fullName evidence="2">AAA family ATPase</fullName>
    </submittedName>
</protein>
<evidence type="ECO:0000313" key="2">
    <source>
        <dbReference type="EMBL" id="AOR81104.1"/>
    </source>
</evidence>
<organism evidence="2 3">
    <name type="scientific">Novosphingobium resinovorum</name>
    <dbReference type="NCBI Taxonomy" id="158500"/>
    <lineage>
        <taxon>Bacteria</taxon>
        <taxon>Pseudomonadati</taxon>
        <taxon>Pseudomonadota</taxon>
        <taxon>Alphaproteobacteria</taxon>
        <taxon>Sphingomonadales</taxon>
        <taxon>Sphingomonadaceae</taxon>
        <taxon>Novosphingobium</taxon>
    </lineage>
</organism>
<dbReference type="InterPro" id="IPR002789">
    <property type="entry name" value="HerA_central"/>
</dbReference>
<dbReference type="KEGG" id="nre:BES08_29930"/>
<sequence length="404" mass="43338">MSNVVKLPGPPAPPRCAVPIGQTVYGALELDLDRVLAGRMLVQGGSGAGKSQTMRRIVEEAFDYVQTMIVDPEGEFGNLAAHIGATTLKAAEIAADGLTAAATRARHHRIALHLDLTDLDPEQRIIKASAFFAGLVGAPREDWKHTVLVAIDEGHLLAPHQAGSARDAETRRLGVATLTDLCARGRKRGIAPIIATQRLAKLSSSVVSELQNFLIGINVFDRDIIRAADILGFSRSEAEKLRTLRAGEFYAFGPALTRTPIMAKIDQTITEHLGATPQLHGAADLDHSEAEKLLDLEHLREAPSQRDDSLKSRGSRALDAFLLDPIAPTATAICLALKGISPNATTANELAKHLGISREAVDQALDVLSALSAVDTMPRADDRMARLHTRLRARLSDVHLVGLS</sequence>
<dbReference type="RefSeq" id="WP_069710290.1">
    <property type="nucleotide sequence ID" value="NZ_CP017078.1"/>
</dbReference>
<geneLocation type="plasmid" evidence="2 3">
    <name>pSA3</name>
</geneLocation>
<dbReference type="InterPro" id="IPR008571">
    <property type="entry name" value="HerA-like"/>
</dbReference>
<accession>A0A1D8AG73</accession>
<keyword evidence="2" id="KW-0614">Plasmid</keyword>